<evidence type="ECO:0000256" key="2">
    <source>
        <dbReference type="ARBA" id="ARBA00022552"/>
    </source>
</evidence>
<comment type="similarity">
    <text evidence="6">Belongs to the methyltransferase superfamily. METTL16/RlmF family.</text>
</comment>
<dbReference type="CDD" id="cd02440">
    <property type="entry name" value="AdoMet_MTases"/>
    <property type="match status" value="1"/>
</dbReference>
<proteinExistence type="inferred from homology"/>
<dbReference type="PIRSF" id="PIRSF029038">
    <property type="entry name" value="Mtase_YbiN_prd"/>
    <property type="match status" value="1"/>
</dbReference>
<dbReference type="InterPro" id="IPR016909">
    <property type="entry name" value="rRNA_lsu_MeTfrase_F"/>
</dbReference>
<evidence type="ECO:0000256" key="6">
    <source>
        <dbReference type="HAMAP-Rule" id="MF_01848"/>
    </source>
</evidence>
<name>A0ABW7J1F3_9VIBR</name>
<reference evidence="8 9" key="1">
    <citation type="submission" date="2024-10" db="EMBL/GenBank/DDBJ databases">
        <authorList>
            <person name="Yibar A."/>
            <person name="Saticioglu I.B."/>
            <person name="Duman M."/>
            <person name="Ajmi N."/>
            <person name="Gurler F."/>
            <person name="Ay H."/>
            <person name="Onuk E."/>
            <person name="Guler S."/>
            <person name="Romalde J.L."/>
        </authorList>
    </citation>
    <scope>NUCLEOTIDE SEQUENCE [LARGE SCALE GENOMIC DNA]</scope>
    <source>
        <strain evidence="8 9">14-MA-B</strain>
    </source>
</reference>
<feature type="compositionally biased region" description="Basic residues" evidence="7">
    <location>
        <begin position="8"/>
        <end position="20"/>
    </location>
</feature>
<dbReference type="EC" id="2.1.1.181" evidence="6"/>
<dbReference type="GO" id="GO:0052907">
    <property type="term" value="F:23S rRNA (adenine(1618)-N(6))-methyltransferase activity"/>
    <property type="evidence" value="ECO:0007669"/>
    <property type="project" value="UniProtKB-EC"/>
</dbReference>
<feature type="region of interest" description="Disordered" evidence="7">
    <location>
        <begin position="1"/>
        <end position="60"/>
    </location>
</feature>
<sequence>MAAGPHNKNNRHSQTTKKTSKPSPQKPRSHNGKKASQDSKSPRSKKPTGLHPRNLHNGRYDFDKLEAANPKLTEFVILNPRGERSISFSDPQAVLALNEALLKAYYGLDFWQIPPGYLCPPIPGRADYIHYLADLLTATKEKTDALVVENDERDPDAGSANHKHTVLDIGTGANCIYPILGSSLYDWNFVASDIDPISVKTAQLLIQANKRLTNKVKVRQQTKPDNIFRGMIKPNDDFILTMCNPPFHESLEKAREGSLRKVNNLNKGKAEALSKHSQPVLNFAGTENELCYEGGEIAFLKQMAMESKDFAKQVCWFTSLISKKENVPLLQQQLRKLGATNIRVVEMAQGQKISRFVAWSFLTNLEQKSFFN</sequence>
<keyword evidence="3 6" id="KW-0489">Methyltransferase</keyword>
<organism evidence="8 9">
    <name type="scientific">Vibrio rumoiensis</name>
    <dbReference type="NCBI Taxonomy" id="76258"/>
    <lineage>
        <taxon>Bacteria</taxon>
        <taxon>Pseudomonadati</taxon>
        <taxon>Pseudomonadota</taxon>
        <taxon>Gammaproteobacteria</taxon>
        <taxon>Vibrionales</taxon>
        <taxon>Vibrionaceae</taxon>
        <taxon>Vibrio</taxon>
    </lineage>
</organism>
<accession>A0ABW7J1F3</accession>
<dbReference type="EMBL" id="JBIHSN010000003">
    <property type="protein sequence ID" value="MFH0266548.1"/>
    <property type="molecule type" value="Genomic_DNA"/>
</dbReference>
<keyword evidence="2 6" id="KW-0698">rRNA processing</keyword>
<evidence type="ECO:0000256" key="7">
    <source>
        <dbReference type="SAM" id="MobiDB-lite"/>
    </source>
</evidence>
<comment type="function">
    <text evidence="6">Specifically methylates the adenine in position 1618 of 23S rRNA.</text>
</comment>
<dbReference type="NCBIfam" id="NF008725">
    <property type="entry name" value="PRK11727.1"/>
    <property type="match status" value="1"/>
</dbReference>
<evidence type="ECO:0000256" key="1">
    <source>
        <dbReference type="ARBA" id="ARBA00022490"/>
    </source>
</evidence>
<dbReference type="SUPFAM" id="SSF53335">
    <property type="entry name" value="S-adenosyl-L-methionine-dependent methyltransferases"/>
    <property type="match status" value="1"/>
</dbReference>
<evidence type="ECO:0000313" key="8">
    <source>
        <dbReference type="EMBL" id="MFH0266548.1"/>
    </source>
</evidence>
<keyword evidence="4 6" id="KW-0808">Transferase</keyword>
<comment type="subcellular location">
    <subcellularLocation>
        <location evidence="6">Cytoplasm</location>
    </subcellularLocation>
</comment>
<evidence type="ECO:0000313" key="9">
    <source>
        <dbReference type="Proteomes" id="UP001607151"/>
    </source>
</evidence>
<keyword evidence="1 6" id="KW-0963">Cytoplasm</keyword>
<dbReference type="PANTHER" id="PTHR13393">
    <property type="entry name" value="SAM-DEPENDENT METHYLTRANSFERASE"/>
    <property type="match status" value="1"/>
</dbReference>
<evidence type="ECO:0000256" key="4">
    <source>
        <dbReference type="ARBA" id="ARBA00022679"/>
    </source>
</evidence>
<protein>
    <recommendedName>
        <fullName evidence="6">Ribosomal RNA large subunit methyltransferase F</fullName>
        <ecNumber evidence="6">2.1.1.181</ecNumber>
    </recommendedName>
    <alternativeName>
        <fullName evidence="6">23S rRNA mA1618 methyltransferase</fullName>
    </alternativeName>
    <alternativeName>
        <fullName evidence="6">rRNA adenine N-6-methyltransferase</fullName>
    </alternativeName>
</protein>
<dbReference type="PANTHER" id="PTHR13393:SF0">
    <property type="entry name" value="RNA N6-ADENOSINE-METHYLTRANSFERASE METTL16"/>
    <property type="match status" value="1"/>
</dbReference>
<feature type="compositionally biased region" description="Basic residues" evidence="7">
    <location>
        <begin position="42"/>
        <end position="56"/>
    </location>
</feature>
<keyword evidence="9" id="KW-1185">Reference proteome</keyword>
<dbReference type="Proteomes" id="UP001607151">
    <property type="component" value="Unassembled WGS sequence"/>
</dbReference>
<dbReference type="InterPro" id="IPR010286">
    <property type="entry name" value="METTL16/RlmF"/>
</dbReference>
<evidence type="ECO:0000256" key="3">
    <source>
        <dbReference type="ARBA" id="ARBA00022603"/>
    </source>
</evidence>
<gene>
    <name evidence="6 8" type="primary">rlmF</name>
    <name evidence="8" type="ORF">ACGRQ9_13960</name>
</gene>
<comment type="caution">
    <text evidence="8">The sequence shown here is derived from an EMBL/GenBank/DDBJ whole genome shotgun (WGS) entry which is preliminary data.</text>
</comment>
<dbReference type="HAMAP" id="MF_01848">
    <property type="entry name" value="23SrRNA_methyltr_F"/>
    <property type="match status" value="1"/>
</dbReference>
<keyword evidence="5 6" id="KW-0949">S-adenosyl-L-methionine</keyword>
<dbReference type="Pfam" id="PF05971">
    <property type="entry name" value="Methyltransf_10"/>
    <property type="match status" value="1"/>
</dbReference>
<dbReference type="RefSeq" id="WP_394608272.1">
    <property type="nucleotide sequence ID" value="NZ_JBIHSN010000003.1"/>
</dbReference>
<evidence type="ECO:0000256" key="5">
    <source>
        <dbReference type="ARBA" id="ARBA00022691"/>
    </source>
</evidence>
<dbReference type="Gene3D" id="3.40.50.150">
    <property type="entry name" value="Vaccinia Virus protein VP39"/>
    <property type="match status" value="1"/>
</dbReference>
<comment type="catalytic activity">
    <reaction evidence="6">
        <text>adenosine(1618) in 23S rRNA + S-adenosyl-L-methionine = N(6)-methyladenosine(1618) in 23S rRNA + S-adenosyl-L-homocysteine + H(+)</text>
        <dbReference type="Rhea" id="RHEA:16497"/>
        <dbReference type="Rhea" id="RHEA-COMP:10229"/>
        <dbReference type="Rhea" id="RHEA-COMP:10231"/>
        <dbReference type="ChEBI" id="CHEBI:15378"/>
        <dbReference type="ChEBI" id="CHEBI:57856"/>
        <dbReference type="ChEBI" id="CHEBI:59789"/>
        <dbReference type="ChEBI" id="CHEBI:74411"/>
        <dbReference type="ChEBI" id="CHEBI:74449"/>
        <dbReference type="EC" id="2.1.1.181"/>
    </reaction>
</comment>
<dbReference type="InterPro" id="IPR029063">
    <property type="entry name" value="SAM-dependent_MTases_sf"/>
</dbReference>